<evidence type="ECO:0000313" key="8">
    <source>
        <dbReference type="EMBL" id="RVT52064.1"/>
    </source>
</evidence>
<dbReference type="CDD" id="cd02525">
    <property type="entry name" value="Succinoglycan_BP_ExoA"/>
    <property type="match status" value="1"/>
</dbReference>
<evidence type="ECO:0000256" key="5">
    <source>
        <dbReference type="ARBA" id="ARBA00023136"/>
    </source>
</evidence>
<dbReference type="Proteomes" id="UP000288178">
    <property type="component" value="Unassembled WGS sequence"/>
</dbReference>
<protein>
    <submittedName>
        <fullName evidence="8">Glycosyltransferase family 2 protein</fullName>
    </submittedName>
</protein>
<evidence type="ECO:0000259" key="7">
    <source>
        <dbReference type="Pfam" id="PF00535"/>
    </source>
</evidence>
<reference evidence="8 9" key="1">
    <citation type="submission" date="2019-01" db="EMBL/GenBank/DDBJ databases">
        <authorList>
            <person name="Chen W.-M."/>
        </authorList>
    </citation>
    <scope>NUCLEOTIDE SEQUENCE [LARGE SCALE GENOMIC DNA]</scope>
    <source>
        <strain evidence="8 9">ICH-3</strain>
    </source>
</reference>
<evidence type="ECO:0000256" key="6">
    <source>
        <dbReference type="SAM" id="Phobius"/>
    </source>
</evidence>
<feature type="transmembrane region" description="Helical" evidence="6">
    <location>
        <begin position="300"/>
        <end position="321"/>
    </location>
</feature>
<dbReference type="Gene3D" id="3.90.550.10">
    <property type="entry name" value="Spore Coat Polysaccharide Biosynthesis Protein SpsA, Chain A"/>
    <property type="match status" value="1"/>
</dbReference>
<dbReference type="InterPro" id="IPR001173">
    <property type="entry name" value="Glyco_trans_2-like"/>
</dbReference>
<name>A0A437JWK2_9BURK</name>
<proteinExistence type="predicted"/>
<feature type="transmembrane region" description="Helical" evidence="6">
    <location>
        <begin position="248"/>
        <end position="266"/>
    </location>
</feature>
<dbReference type="GO" id="GO:0016757">
    <property type="term" value="F:glycosyltransferase activity"/>
    <property type="evidence" value="ECO:0007669"/>
    <property type="project" value="UniProtKB-KW"/>
</dbReference>
<keyword evidence="2" id="KW-1003">Cell membrane</keyword>
<dbReference type="AlphaFoldDB" id="A0A437JWK2"/>
<gene>
    <name evidence="8" type="ORF">ENE75_06240</name>
</gene>
<keyword evidence="6" id="KW-0812">Transmembrane</keyword>
<dbReference type="Pfam" id="PF00535">
    <property type="entry name" value="Glycos_transf_2"/>
    <property type="match status" value="1"/>
</dbReference>
<keyword evidence="3" id="KW-0328">Glycosyltransferase</keyword>
<keyword evidence="9" id="KW-1185">Reference proteome</keyword>
<feature type="transmembrane region" description="Helical" evidence="6">
    <location>
        <begin position="273"/>
        <end position="294"/>
    </location>
</feature>
<dbReference type="RefSeq" id="WP_128196912.1">
    <property type="nucleotide sequence ID" value="NZ_SACT01000002.1"/>
</dbReference>
<evidence type="ECO:0000256" key="2">
    <source>
        <dbReference type="ARBA" id="ARBA00022475"/>
    </source>
</evidence>
<dbReference type="InterPro" id="IPR029044">
    <property type="entry name" value="Nucleotide-diphossugar_trans"/>
</dbReference>
<comment type="caution">
    <text evidence="8">The sequence shown here is derived from an EMBL/GenBank/DDBJ whole genome shotgun (WGS) entry which is preliminary data.</text>
</comment>
<dbReference type="OrthoDB" id="1757142at2"/>
<dbReference type="PANTHER" id="PTHR43646:SF2">
    <property type="entry name" value="GLYCOSYLTRANSFERASE 2-LIKE DOMAIN-CONTAINING PROTEIN"/>
    <property type="match status" value="1"/>
</dbReference>
<comment type="subcellular location">
    <subcellularLocation>
        <location evidence="1">Cell membrane</location>
    </subcellularLocation>
</comment>
<keyword evidence="5 6" id="KW-0472">Membrane</keyword>
<evidence type="ECO:0000256" key="3">
    <source>
        <dbReference type="ARBA" id="ARBA00022676"/>
    </source>
</evidence>
<dbReference type="GO" id="GO:0005886">
    <property type="term" value="C:plasma membrane"/>
    <property type="evidence" value="ECO:0007669"/>
    <property type="project" value="UniProtKB-SubCell"/>
</dbReference>
<keyword evidence="4 8" id="KW-0808">Transferase</keyword>
<accession>A0A437JWK2</accession>
<dbReference type="PANTHER" id="PTHR43646">
    <property type="entry name" value="GLYCOSYLTRANSFERASE"/>
    <property type="match status" value="1"/>
</dbReference>
<evidence type="ECO:0000256" key="4">
    <source>
        <dbReference type="ARBA" id="ARBA00022679"/>
    </source>
</evidence>
<feature type="domain" description="Glycosyltransferase 2-like" evidence="7">
    <location>
        <begin position="6"/>
        <end position="130"/>
    </location>
</feature>
<dbReference type="EMBL" id="SACT01000002">
    <property type="protein sequence ID" value="RVT52064.1"/>
    <property type="molecule type" value="Genomic_DNA"/>
</dbReference>
<sequence>MTSLVSVIVPCRNEAAHIGAFAASVLAQRLPAGLALEVVVADGRSDDGTRDRLAALAAADARLRWIDNPARTTPVALNRAIAAAQGEWIVRMDVHTTYADDYVAQCVQALQDTGASCVGGPWRAAVVDDGVVAPAVAAAFGSRFGAGGAASRRLDHTGEVDTVYLGAWRRDTLLRLGGFDEALVRNQDDELALRIVRGGGRVWQSAAIRSSYVPRASFLALFRQFWQYGYWKVAVIRKHRLPASPRHLVPFAFVATLTVLALAAPWSGIAASAGAVLLAVYATAALAIAAVPMPPWQHPWRWLAVAWAFACMHAGYGLGFARGLLDHVLRRRAGAQATTLTR</sequence>
<evidence type="ECO:0000256" key="1">
    <source>
        <dbReference type="ARBA" id="ARBA00004236"/>
    </source>
</evidence>
<dbReference type="SUPFAM" id="SSF53448">
    <property type="entry name" value="Nucleotide-diphospho-sugar transferases"/>
    <property type="match status" value="1"/>
</dbReference>
<organism evidence="8 9">
    <name type="scientific">Rubrivivax albus</name>
    <dbReference type="NCBI Taxonomy" id="2499835"/>
    <lineage>
        <taxon>Bacteria</taxon>
        <taxon>Pseudomonadati</taxon>
        <taxon>Pseudomonadota</taxon>
        <taxon>Betaproteobacteria</taxon>
        <taxon>Burkholderiales</taxon>
        <taxon>Sphaerotilaceae</taxon>
        <taxon>Rubrivivax</taxon>
    </lineage>
</organism>
<evidence type="ECO:0000313" key="9">
    <source>
        <dbReference type="Proteomes" id="UP000288178"/>
    </source>
</evidence>
<keyword evidence="6" id="KW-1133">Transmembrane helix</keyword>